<dbReference type="Proteomes" id="UP000622405">
    <property type="component" value="Unassembled WGS sequence"/>
</dbReference>
<reference evidence="1 2" key="1">
    <citation type="journal article" date="2020" name="mSystems">
        <title>Defining Genomic and Predicted Metabolic Features of the Acetobacterium Genus.</title>
        <authorList>
            <person name="Ross D.E."/>
            <person name="Marshall C.W."/>
            <person name="Gulliver D."/>
            <person name="May H.D."/>
            <person name="Norman R.S."/>
        </authorList>
    </citation>
    <scope>NUCLEOTIDE SEQUENCE [LARGE SCALE GENOMIC DNA]</scope>
    <source>
        <strain evidence="1 2">DSM 4132</strain>
    </source>
</reference>
<dbReference type="RefSeq" id="WP_186893641.1">
    <property type="nucleotide sequence ID" value="NZ_WJBE01000004.1"/>
</dbReference>
<evidence type="ECO:0000313" key="1">
    <source>
        <dbReference type="EMBL" id="MBC3899071.1"/>
    </source>
</evidence>
<name>A0ABR6YV97_9FIRM</name>
<proteinExistence type="predicted"/>
<gene>
    <name evidence="1" type="ORF">GH811_05515</name>
</gene>
<organism evidence="1 2">
    <name type="scientific">Acetobacterium malicum</name>
    <dbReference type="NCBI Taxonomy" id="52692"/>
    <lineage>
        <taxon>Bacteria</taxon>
        <taxon>Bacillati</taxon>
        <taxon>Bacillota</taxon>
        <taxon>Clostridia</taxon>
        <taxon>Eubacteriales</taxon>
        <taxon>Eubacteriaceae</taxon>
        <taxon>Acetobacterium</taxon>
    </lineage>
</organism>
<comment type="caution">
    <text evidence="1">The sequence shown here is derived from an EMBL/GenBank/DDBJ whole genome shotgun (WGS) entry which is preliminary data.</text>
</comment>
<sequence>MEQLITIETVPIKIEYVKKEPLSLSSVHDQNAKVDSQVASQRIESKPIRIALNDSFEPSTDYQWDNSTYTATANYGEDGKFNLKVQMEDGQAKPIHFKHLSRGINQMVGMMSHESINSIGESPSMIIPIDSSSISSGMKTSDNANIEFMPPDIELKITQRPQVIIKYVGGPIYVPRSADPNYQPIVGFETSPVVAEGFKLDQKA</sequence>
<dbReference type="EMBL" id="WJBE01000004">
    <property type="protein sequence ID" value="MBC3899071.1"/>
    <property type="molecule type" value="Genomic_DNA"/>
</dbReference>
<protein>
    <submittedName>
        <fullName evidence="1">Uncharacterized protein</fullName>
    </submittedName>
</protein>
<evidence type="ECO:0000313" key="2">
    <source>
        <dbReference type="Proteomes" id="UP000622405"/>
    </source>
</evidence>
<accession>A0ABR6YV97</accession>
<keyword evidence="2" id="KW-1185">Reference proteome</keyword>